<accession>A0A0K8UAB8</accession>
<dbReference type="EMBL" id="GDHF01028771">
    <property type="protein sequence ID" value="JAI23543.1"/>
    <property type="molecule type" value="Transcribed_RNA"/>
</dbReference>
<dbReference type="InterPro" id="IPR032057">
    <property type="entry name" value="DUF4799"/>
</dbReference>
<organism evidence="1">
    <name type="scientific">Bactrocera latifrons</name>
    <name type="common">Malaysian fruit fly</name>
    <name type="synonym">Chaetodacus latifrons</name>
    <dbReference type="NCBI Taxonomy" id="174628"/>
    <lineage>
        <taxon>Eukaryota</taxon>
        <taxon>Metazoa</taxon>
        <taxon>Ecdysozoa</taxon>
        <taxon>Arthropoda</taxon>
        <taxon>Hexapoda</taxon>
        <taxon>Insecta</taxon>
        <taxon>Pterygota</taxon>
        <taxon>Neoptera</taxon>
        <taxon>Endopterygota</taxon>
        <taxon>Diptera</taxon>
        <taxon>Brachycera</taxon>
        <taxon>Muscomorpha</taxon>
        <taxon>Tephritoidea</taxon>
        <taxon>Tephritidae</taxon>
        <taxon>Bactrocera</taxon>
        <taxon>Bactrocera</taxon>
    </lineage>
</organism>
<gene>
    <name evidence="1" type="ORF">c0_g1_i1</name>
</gene>
<protein>
    <submittedName>
        <fullName evidence="1">Uncharacterized protein</fullName>
    </submittedName>
</protein>
<dbReference type="AlphaFoldDB" id="A0A0K8UAB8"/>
<dbReference type="OrthoDB" id="7883305at2759"/>
<sequence>MLKWTASAQKLNQLTPSIRTATTSIRTPHPLAEAKHRRRHATINNRENIPYTSTPMVERERNNPLLFSPLTDILNVTPKDMSPLIEHTQGRIRVTSTNATGSPLRNRRHSTVGLFLHPAPTYASTLPRFEEEYSPSTALPTGQQVALRGLLPDPFISNLRYFNTPELAKRRQKEDLEKLKAARKSLPRKLEADFAEIAKECGEEKLMKHMKNESHSAGMSDQTLDKLIDAILDSARKDEKKKVKPRKSFNLRRRTLLKNQAEQKVSELVLSPSYAAGEDPASDLSIIFVDQQPKHVMKTVNATKSPLTPAPVTPPPGTPISTDTLQKMPTPAPTSISTTDANSAYQHHYLRSNLSRTRLDHTFLLETPARLPLQRKRQRRKTLAAPIGSTKRLKTGGTNYFEVGLALPSIYV</sequence>
<reference evidence="1" key="1">
    <citation type="submission" date="2015-06" db="EMBL/GenBank/DDBJ databases">
        <authorList>
            <person name="Hoefler B.C."/>
            <person name="Straight P.D."/>
        </authorList>
    </citation>
    <scope>NUCLEOTIDE SEQUENCE</scope>
</reference>
<name>A0A0K8UAB8_BACLA</name>
<evidence type="ECO:0000313" key="1">
    <source>
        <dbReference type="EMBL" id="JAI23543.1"/>
    </source>
</evidence>
<dbReference type="Pfam" id="PF16056">
    <property type="entry name" value="DUF4799"/>
    <property type="match status" value="1"/>
</dbReference>
<proteinExistence type="predicted"/>